<keyword evidence="1" id="KW-0472">Membrane</keyword>
<accession>A0A0M2PY63</accession>
<evidence type="ECO:0000313" key="3">
    <source>
        <dbReference type="Proteomes" id="UP000034681"/>
    </source>
</evidence>
<evidence type="ECO:0000313" key="2">
    <source>
        <dbReference type="EMBL" id="KKI99623.1"/>
    </source>
</evidence>
<comment type="caution">
    <text evidence="2">The sequence shown here is derived from an EMBL/GenBank/DDBJ whole genome shotgun (WGS) entry which is preliminary data.</text>
</comment>
<feature type="transmembrane region" description="Helical" evidence="1">
    <location>
        <begin position="21"/>
        <end position="45"/>
    </location>
</feature>
<dbReference type="RefSeq" id="WP_017712113.1">
    <property type="nucleotide sequence ID" value="NZ_KB235936.1"/>
</dbReference>
<dbReference type="AlphaFoldDB" id="A0A0M2PY63"/>
<dbReference type="Proteomes" id="UP000034681">
    <property type="component" value="Unassembled WGS sequence"/>
</dbReference>
<keyword evidence="1" id="KW-0812">Transmembrane</keyword>
<gene>
    <name evidence="2" type="ORF">PROH_06905</name>
</gene>
<protein>
    <submittedName>
        <fullName evidence="2">Uncharacterized protein</fullName>
    </submittedName>
</protein>
<sequence length="147" mass="16255">MHSLVPSTFTTARRSPRFFRALGWALALPAGLGILGILGGLPAAARDTRFFMDPKIEGSPIWPCIDGGDFEQACSGRAVAQSATEFCVAQGYMAAAEYYIESVEFPWQRFAVVGWTEGRNQSGKVQVGWTDKGDRYDRFSMVECRNF</sequence>
<dbReference type="EMBL" id="AJTX02000004">
    <property type="protein sequence ID" value="KKI99623.1"/>
    <property type="molecule type" value="Genomic_DNA"/>
</dbReference>
<keyword evidence="3" id="KW-1185">Reference proteome</keyword>
<keyword evidence="1" id="KW-1133">Transmembrane helix</keyword>
<organism evidence="2 3">
    <name type="scientific">Prochlorothrix hollandica PCC 9006 = CALU 1027</name>
    <dbReference type="NCBI Taxonomy" id="317619"/>
    <lineage>
        <taxon>Bacteria</taxon>
        <taxon>Bacillati</taxon>
        <taxon>Cyanobacteriota</taxon>
        <taxon>Cyanophyceae</taxon>
        <taxon>Prochlorotrichales</taxon>
        <taxon>Prochlorotrichaceae</taxon>
        <taxon>Prochlorothrix</taxon>
    </lineage>
</organism>
<evidence type="ECO:0000256" key="1">
    <source>
        <dbReference type="SAM" id="Phobius"/>
    </source>
</evidence>
<reference evidence="2" key="1">
    <citation type="submission" date="2012-04" db="EMBL/GenBank/DDBJ databases">
        <authorList>
            <person name="Borisov I.G."/>
            <person name="Ivanikova N.V."/>
            <person name="Pinevich A.V."/>
        </authorList>
    </citation>
    <scope>NUCLEOTIDE SEQUENCE</scope>
    <source>
        <strain evidence="2">CALU 1027</strain>
    </source>
</reference>
<proteinExistence type="predicted"/>
<name>A0A0M2PY63_PROHO</name>